<dbReference type="GO" id="GO:0006261">
    <property type="term" value="P:DNA-templated DNA replication"/>
    <property type="evidence" value="ECO:0007669"/>
    <property type="project" value="TreeGrafter"/>
</dbReference>
<dbReference type="PANTHER" id="PTHR13489">
    <property type="entry name" value="MINI-CHROMOSOME MAINTENANCE COMPLEX-BINDING PROTEIN"/>
    <property type="match status" value="1"/>
</dbReference>
<evidence type="ECO:0000256" key="1">
    <source>
        <dbReference type="ARBA" id="ARBA00004123"/>
    </source>
</evidence>
<reference evidence="3" key="1">
    <citation type="submission" date="2023-03" db="EMBL/GenBank/DDBJ databases">
        <title>Mating type loci evolution in Malassezia.</title>
        <authorList>
            <person name="Coelho M.A."/>
        </authorList>
    </citation>
    <scope>NUCLEOTIDE SEQUENCE</scope>
    <source>
        <strain evidence="3">CBS 7876</strain>
    </source>
</reference>
<dbReference type="PANTHER" id="PTHR13489:SF0">
    <property type="entry name" value="MINI-CHROMOSOME MAINTENANCE COMPLEX-BINDING PROTEIN"/>
    <property type="match status" value="1"/>
</dbReference>
<organism evidence="3 4">
    <name type="scientific">Malassezia obtusa</name>
    <dbReference type="NCBI Taxonomy" id="76774"/>
    <lineage>
        <taxon>Eukaryota</taxon>
        <taxon>Fungi</taxon>
        <taxon>Dikarya</taxon>
        <taxon>Basidiomycota</taxon>
        <taxon>Ustilaginomycotina</taxon>
        <taxon>Malasseziomycetes</taxon>
        <taxon>Malasseziales</taxon>
        <taxon>Malasseziaceae</taxon>
        <taxon>Malassezia</taxon>
    </lineage>
</organism>
<dbReference type="EMBL" id="CP119937">
    <property type="protein sequence ID" value="WFD03430.1"/>
    <property type="molecule type" value="Genomic_DNA"/>
</dbReference>
<evidence type="ECO:0000313" key="3">
    <source>
        <dbReference type="EMBL" id="WFD03430.1"/>
    </source>
</evidence>
<dbReference type="GO" id="GO:0003682">
    <property type="term" value="F:chromatin binding"/>
    <property type="evidence" value="ECO:0007669"/>
    <property type="project" value="TreeGrafter"/>
</dbReference>
<keyword evidence="2" id="KW-0539">Nucleus</keyword>
<keyword evidence="4" id="KW-1185">Reference proteome</keyword>
<proteinExistence type="predicted"/>
<evidence type="ECO:0000256" key="2">
    <source>
        <dbReference type="ARBA" id="ARBA00023242"/>
    </source>
</evidence>
<evidence type="ECO:0000313" key="4">
    <source>
        <dbReference type="Proteomes" id="UP001214603"/>
    </source>
</evidence>
<dbReference type="AlphaFoldDB" id="A0AAF0E1Q7"/>
<name>A0AAF0E1Q7_9BASI</name>
<dbReference type="InterPro" id="IPR019140">
    <property type="entry name" value="MCM_complex-bd"/>
</dbReference>
<gene>
    <name evidence="3" type="ORF">MOBT1_002119</name>
</gene>
<dbReference type="GO" id="GO:0005634">
    <property type="term" value="C:nucleus"/>
    <property type="evidence" value="ECO:0007669"/>
    <property type="project" value="UniProtKB-SubCell"/>
</dbReference>
<comment type="subcellular location">
    <subcellularLocation>
        <location evidence="1">Nucleus</location>
    </subcellularLocation>
</comment>
<protein>
    <recommendedName>
        <fullName evidence="5">Mini-chromosome maintenance complex-binding protein</fullName>
    </recommendedName>
</protein>
<evidence type="ECO:0008006" key="5">
    <source>
        <dbReference type="Google" id="ProtNLM"/>
    </source>
</evidence>
<dbReference type="Pfam" id="PF09739">
    <property type="entry name" value="MCM_bind"/>
    <property type="match status" value="2"/>
</dbReference>
<sequence length="555" mass="60636">MVPTETDFARAVERPRDVVQDFYAAQGTIPGTVHAVESHFRALFHDAERRMRIPLLDEANLDDLMRQAQSPEGRSKGVLVRWCCMVQDTGLGCELFLGTLKAGAQTVCGLYGAESRVESTEETDASPKNMAERLVLCGVSMPGESAWAHQLRAGSDEMSTALAQLALDRDPSSKAAQERNPIGEQPKVTALVKFADVDRAEQLHTAELIEVLGLLDTSFLPNPDLPIEGYAEENLAQIPCIHALCFDRFNTGQLLLPLLHSAALTTPTSSTLEESRASLIAYLAQHLGGDALAAEFVLLAVLAKIHIRRPGLAVGSLSLNLSNVQSTSPKLGFFEALAAVLPAVVHERLTLANLNDPCRSFYVKSTEAGISAGRLQLPPHSCVLVDEVCMGEGQLQDAGVRSVRALANLLQNHVLTYEFPFSEMELDADLNVVVLSTGKSFLPVDVQVPMEPNASHLGEDAVPAPPHALLAWRTYLLQARENHATVPESMSEPIQNYFVERRQSGPRYAYTELDLQRCLNLARIVAISFGQRELTPAAWAHAVQLDEARTQRFRS</sequence>
<dbReference type="Proteomes" id="UP001214603">
    <property type="component" value="Chromosome 4"/>
</dbReference>
<accession>A0AAF0E1Q7</accession>